<feature type="compositionally biased region" description="Polar residues" evidence="5">
    <location>
        <begin position="17"/>
        <end position="33"/>
    </location>
</feature>
<dbReference type="EMBL" id="WJXA01000012">
    <property type="protein sequence ID" value="KAF7124150.1"/>
    <property type="molecule type" value="Genomic_DNA"/>
</dbReference>
<dbReference type="PROSITE" id="PS51059">
    <property type="entry name" value="PARP_CATALYTIC"/>
    <property type="match status" value="1"/>
</dbReference>
<dbReference type="PROSITE" id="PS51879">
    <property type="entry name" value="RST"/>
    <property type="match status" value="1"/>
</dbReference>
<accession>A0A834G3H4</accession>
<sequence length="366" mass="40112">MESLSVPLEATEGYANGLSSHSTKTPSLDSHLSNSEDRDHDKESSISDCESGVSGPTIELEQPQLFGPGLVAIDEGDRLHEIIKRKFVSGLGSLGMETAVVAIHRNSCSGFLGQARLQSFRVFARAIENKCGGNGNLKYAWFGGSKDGIEKIVSHGFGHCENKGLFGRGIYLSPDDSSIDSVKSSIADENGLRHVLLCRVILGNVELVHPGSEQFHSSSEQFDSGVDNLMAPKKYIVWSAQMNTHILPEYVISFRVPCLNGVQRVGDPVLRKPSSPWLPFSTLIPELSKLLPPHSISLISKYHTHHREKKISRHELVRRVRQVAGDKLLTAVIKSFGDKQFKASTGFSPSTSNAFARKSGRNPEQR</sequence>
<feature type="domain" description="RST" evidence="7">
    <location>
        <begin position="271"/>
        <end position="342"/>
    </location>
</feature>
<evidence type="ECO:0000256" key="4">
    <source>
        <dbReference type="ARBA" id="ARBA00023242"/>
    </source>
</evidence>
<dbReference type="PANTHER" id="PTHR32263:SF12">
    <property type="entry name" value="INACTIVE POLY [ADP-RIBOSE] POLYMERASE SRO4-RELATED"/>
    <property type="match status" value="1"/>
</dbReference>
<keyword evidence="3" id="KW-0346">Stress response</keyword>
<dbReference type="Proteomes" id="UP000626092">
    <property type="component" value="Unassembled WGS sequence"/>
</dbReference>
<evidence type="ECO:0000313" key="8">
    <source>
        <dbReference type="EMBL" id="KAF7124150.1"/>
    </source>
</evidence>
<reference evidence="8" key="1">
    <citation type="submission" date="2019-11" db="EMBL/GenBank/DDBJ databases">
        <authorList>
            <person name="Liu Y."/>
            <person name="Hou J."/>
            <person name="Li T.-Q."/>
            <person name="Guan C.-H."/>
            <person name="Wu X."/>
            <person name="Wu H.-Z."/>
            <person name="Ling F."/>
            <person name="Zhang R."/>
            <person name="Shi X.-G."/>
            <person name="Ren J.-P."/>
            <person name="Chen E.-F."/>
            <person name="Sun J.-M."/>
        </authorList>
    </citation>
    <scope>NUCLEOTIDE SEQUENCE</scope>
    <source>
        <strain evidence="8">Adult_tree_wgs_1</strain>
        <tissue evidence="8">Leaves</tissue>
    </source>
</reference>
<evidence type="ECO:0000256" key="2">
    <source>
        <dbReference type="ARBA" id="ARBA00022473"/>
    </source>
</evidence>
<protein>
    <recommendedName>
        <fullName evidence="10">Poly [ADP-ribose] polymerase</fullName>
    </recommendedName>
</protein>
<feature type="region of interest" description="Disordered" evidence="5">
    <location>
        <begin position="347"/>
        <end position="366"/>
    </location>
</feature>
<feature type="compositionally biased region" description="Basic and acidic residues" evidence="5">
    <location>
        <begin position="34"/>
        <end position="45"/>
    </location>
</feature>
<dbReference type="GO" id="GO:0005634">
    <property type="term" value="C:nucleus"/>
    <property type="evidence" value="ECO:0007669"/>
    <property type="project" value="UniProtKB-SubCell"/>
</dbReference>
<dbReference type="GO" id="GO:0003950">
    <property type="term" value="F:NAD+ poly-ADP-ribosyltransferase activity"/>
    <property type="evidence" value="ECO:0007669"/>
    <property type="project" value="InterPro"/>
</dbReference>
<gene>
    <name evidence="8" type="ORF">RHSIM_Rhsim12G0164600</name>
</gene>
<dbReference type="SUPFAM" id="SSF56399">
    <property type="entry name" value="ADP-ribosylation"/>
    <property type="match status" value="1"/>
</dbReference>
<evidence type="ECO:0000256" key="3">
    <source>
        <dbReference type="ARBA" id="ARBA00023016"/>
    </source>
</evidence>
<evidence type="ECO:0000256" key="5">
    <source>
        <dbReference type="SAM" id="MobiDB-lite"/>
    </source>
</evidence>
<evidence type="ECO:0000259" key="7">
    <source>
        <dbReference type="PROSITE" id="PS51879"/>
    </source>
</evidence>
<dbReference type="PANTHER" id="PTHR32263">
    <property type="entry name" value="INACTIVE POLY [ADP-RIBOSE] POLYMERASE SRO4-RELATED"/>
    <property type="match status" value="1"/>
</dbReference>
<dbReference type="AlphaFoldDB" id="A0A834G3H4"/>
<dbReference type="InterPro" id="IPR022003">
    <property type="entry name" value="RST"/>
</dbReference>
<evidence type="ECO:0000313" key="9">
    <source>
        <dbReference type="Proteomes" id="UP000626092"/>
    </source>
</evidence>
<evidence type="ECO:0008006" key="10">
    <source>
        <dbReference type="Google" id="ProtNLM"/>
    </source>
</evidence>
<evidence type="ECO:0000259" key="6">
    <source>
        <dbReference type="PROSITE" id="PS51059"/>
    </source>
</evidence>
<comment type="caution">
    <text evidence="8">The sequence shown here is derived from an EMBL/GenBank/DDBJ whole genome shotgun (WGS) entry which is preliminary data.</text>
</comment>
<dbReference type="Pfam" id="PF12174">
    <property type="entry name" value="RST"/>
    <property type="match status" value="1"/>
</dbReference>
<evidence type="ECO:0000256" key="1">
    <source>
        <dbReference type="ARBA" id="ARBA00004123"/>
    </source>
</evidence>
<dbReference type="InterPro" id="IPR044964">
    <property type="entry name" value="RCD1/SRO1-5"/>
</dbReference>
<keyword evidence="9" id="KW-1185">Reference proteome</keyword>
<feature type="region of interest" description="Disordered" evidence="5">
    <location>
        <begin position="1"/>
        <end position="54"/>
    </location>
</feature>
<comment type="subcellular location">
    <subcellularLocation>
        <location evidence="1">Nucleus</location>
    </subcellularLocation>
</comment>
<dbReference type="Pfam" id="PF00644">
    <property type="entry name" value="PARP"/>
    <property type="match status" value="1"/>
</dbReference>
<dbReference type="InterPro" id="IPR012317">
    <property type="entry name" value="Poly(ADP-ribose)pol_cat_dom"/>
</dbReference>
<proteinExistence type="predicted"/>
<feature type="domain" description="PARP catalytic" evidence="6">
    <location>
        <begin position="57"/>
        <end position="277"/>
    </location>
</feature>
<keyword evidence="2" id="KW-0217">Developmental protein</keyword>
<dbReference type="OrthoDB" id="6133115at2759"/>
<organism evidence="8 9">
    <name type="scientific">Rhododendron simsii</name>
    <name type="common">Sims's rhododendron</name>
    <dbReference type="NCBI Taxonomy" id="118357"/>
    <lineage>
        <taxon>Eukaryota</taxon>
        <taxon>Viridiplantae</taxon>
        <taxon>Streptophyta</taxon>
        <taxon>Embryophyta</taxon>
        <taxon>Tracheophyta</taxon>
        <taxon>Spermatophyta</taxon>
        <taxon>Magnoliopsida</taxon>
        <taxon>eudicotyledons</taxon>
        <taxon>Gunneridae</taxon>
        <taxon>Pentapetalae</taxon>
        <taxon>asterids</taxon>
        <taxon>Ericales</taxon>
        <taxon>Ericaceae</taxon>
        <taxon>Ericoideae</taxon>
        <taxon>Rhodoreae</taxon>
        <taxon>Rhododendron</taxon>
    </lineage>
</organism>
<keyword evidence="4" id="KW-0539">Nucleus</keyword>
<name>A0A834G3H4_RHOSS</name>
<dbReference type="Gene3D" id="3.90.228.10">
    <property type="match status" value="1"/>
</dbReference>